<evidence type="ECO:0000313" key="1">
    <source>
        <dbReference type="EMBL" id="SEM77047.1"/>
    </source>
</evidence>
<dbReference type="AlphaFoldDB" id="A0A1H8B5E7"/>
<protein>
    <submittedName>
        <fullName evidence="1">Uncharacterized protein</fullName>
    </submittedName>
</protein>
<dbReference type="EMBL" id="FOCO01000002">
    <property type="protein sequence ID" value="SEM77047.1"/>
    <property type="molecule type" value="Genomic_DNA"/>
</dbReference>
<dbReference type="Proteomes" id="UP000183002">
    <property type="component" value="Unassembled WGS sequence"/>
</dbReference>
<keyword evidence="2" id="KW-1185">Reference proteome</keyword>
<organism evidence="1 2">
    <name type="scientific">Pseudorhodobacter antarcticus</name>
    <dbReference type="NCBI Taxonomy" id="1077947"/>
    <lineage>
        <taxon>Bacteria</taxon>
        <taxon>Pseudomonadati</taxon>
        <taxon>Pseudomonadota</taxon>
        <taxon>Alphaproteobacteria</taxon>
        <taxon>Rhodobacterales</taxon>
        <taxon>Paracoccaceae</taxon>
        <taxon>Pseudorhodobacter</taxon>
    </lineage>
</organism>
<reference evidence="1 2" key="1">
    <citation type="submission" date="2016-10" db="EMBL/GenBank/DDBJ databases">
        <authorList>
            <person name="de Groot N.N."/>
        </authorList>
    </citation>
    <scope>NUCLEOTIDE SEQUENCE [LARGE SCALE GENOMIC DNA]</scope>
    <source>
        <strain evidence="1 2">CGMCC 1.10836</strain>
    </source>
</reference>
<evidence type="ECO:0000313" key="2">
    <source>
        <dbReference type="Proteomes" id="UP000183002"/>
    </source>
</evidence>
<gene>
    <name evidence="1" type="ORF">SAMN05216227_100297</name>
</gene>
<name>A0A1H8B5E7_9RHOB</name>
<proteinExistence type="predicted"/>
<sequence length="29" mass="3335">MIWLWETVAGDLRGPPFALCREFPPGEVF</sequence>
<accession>A0A1H8B5E7</accession>
<dbReference type="STRING" id="1077947.SAMN05216227_100297"/>